<name>A0A921SUI3_9BACT</name>
<dbReference type="SUPFAM" id="SSF49464">
    <property type="entry name" value="Carboxypeptidase regulatory domain-like"/>
    <property type="match status" value="1"/>
</dbReference>
<dbReference type="InterPro" id="IPR023996">
    <property type="entry name" value="TonB-dep_OMP_SusC/RagA"/>
</dbReference>
<keyword evidence="1" id="KW-0472">Membrane</keyword>
<reference evidence="3" key="1">
    <citation type="journal article" date="2021" name="PeerJ">
        <title>Extensive microbial diversity within the chicken gut microbiome revealed by metagenomics and culture.</title>
        <authorList>
            <person name="Gilroy R."/>
            <person name="Ravi A."/>
            <person name="Getino M."/>
            <person name="Pursley I."/>
            <person name="Horton D.L."/>
            <person name="Alikhan N.F."/>
            <person name="Baker D."/>
            <person name="Gharbi K."/>
            <person name="Hall N."/>
            <person name="Watson M."/>
            <person name="Adriaenssens E.M."/>
            <person name="Foster-Nyarko E."/>
            <person name="Jarju S."/>
            <person name="Secka A."/>
            <person name="Antonio M."/>
            <person name="Oren A."/>
            <person name="Chaudhuri R.R."/>
            <person name="La Ragione R."/>
            <person name="Hildebrand F."/>
            <person name="Pallen M.J."/>
        </authorList>
    </citation>
    <scope>NUCLEOTIDE SEQUENCE</scope>
    <source>
        <strain evidence="3">CHK121-7720</strain>
    </source>
</reference>
<proteinExistence type="inferred from homology"/>
<dbReference type="Gene3D" id="2.170.130.10">
    <property type="entry name" value="TonB-dependent receptor, plug domain"/>
    <property type="match status" value="1"/>
</dbReference>
<evidence type="ECO:0000256" key="1">
    <source>
        <dbReference type="PROSITE-ProRule" id="PRU01360"/>
    </source>
</evidence>
<evidence type="ECO:0000313" key="4">
    <source>
        <dbReference type="Proteomes" id="UP000757103"/>
    </source>
</evidence>
<dbReference type="Proteomes" id="UP000757103">
    <property type="component" value="Unassembled WGS sequence"/>
</dbReference>
<dbReference type="Gene3D" id="2.60.40.1120">
    <property type="entry name" value="Carboxypeptidase-like, regulatory domain"/>
    <property type="match status" value="1"/>
</dbReference>
<dbReference type="SUPFAM" id="SSF56935">
    <property type="entry name" value="Porins"/>
    <property type="match status" value="1"/>
</dbReference>
<gene>
    <name evidence="3" type="ORF">K8U91_04090</name>
</gene>
<keyword evidence="1" id="KW-1134">Transmembrane beta strand</keyword>
<dbReference type="GO" id="GO:0009279">
    <property type="term" value="C:cell outer membrane"/>
    <property type="evidence" value="ECO:0007669"/>
    <property type="project" value="UniProtKB-SubCell"/>
</dbReference>
<comment type="subcellular location">
    <subcellularLocation>
        <location evidence="1">Cell outer membrane</location>
        <topology evidence="1">Multi-pass membrane protein</topology>
    </subcellularLocation>
</comment>
<dbReference type="AlphaFoldDB" id="A0A921SUI3"/>
<dbReference type="NCBIfam" id="TIGR04056">
    <property type="entry name" value="OMP_RagA_SusC"/>
    <property type="match status" value="1"/>
</dbReference>
<dbReference type="RefSeq" id="WP_273305696.1">
    <property type="nucleotide sequence ID" value="NZ_DYUD01000014.1"/>
</dbReference>
<organism evidence="3 4">
    <name type="scientific">Barnesiella viscericola</name>
    <dbReference type="NCBI Taxonomy" id="397865"/>
    <lineage>
        <taxon>Bacteria</taxon>
        <taxon>Pseudomonadati</taxon>
        <taxon>Bacteroidota</taxon>
        <taxon>Bacteroidia</taxon>
        <taxon>Bacteroidales</taxon>
        <taxon>Barnesiellaceae</taxon>
        <taxon>Barnesiella</taxon>
    </lineage>
</organism>
<dbReference type="InterPro" id="IPR039426">
    <property type="entry name" value="TonB-dep_rcpt-like"/>
</dbReference>
<evidence type="ECO:0000259" key="2">
    <source>
        <dbReference type="Pfam" id="PF07715"/>
    </source>
</evidence>
<sequence>MANPVQADAKSKTERVVGVVKDSQGEPLIGVSVLLKGTTVGTSTDVDGNFILSAPADGTLVFTYMGYKTKEMAVGNNMIVVMESDAIEIDEVVAVGYGSQRKISTIGAQSGVKFVEDLKQPVATLSSVLAGRVAGVIGMQRSGEAGNDDNTQIWIRGVSTTTNTTPLVLVDGVERSYTNIDPEDIESFQVLKDASATAVYGVKGANGVILIETKKGVKGKPKIKVEYNAGITSFTKIPELADGVTYMQLANEASLNKLNGQPIYTQDAIRKTYTQEDPMLYPNVNWMNEIFKKYGYNQRANISANGGSEFAQYYVSLGYYNENGLYKERSDEKYNGSMNFNRVNFVSNLTMQVTKTTEVELGVKGEISDYNTPYYNAQDVFKMIMKAYPTLMPVSYDNYRTPYIDNGGEVYNPYAMVYRMGSNKRNTSETRADLRVKQNLDFLLKGLSARALVAYDFYMRNDIQRTGNNPITYKATGRDDNGELILQRTDDMKGTDEWGYNKQQWGHRQYYFEAALDYNQTFAQRHRVSGLLLFNLTDYSNVTAGTLMHSIPYRNLGLAGRATYSYDDRYFFEGNFGYNGAENFTPKKRYGFFPSFGLAWVPSNEEFFKSLTDYISLLKFRFSWGQAGNSMLDTTNKGESNERFVYLSTVASANGFTFGDQRQNSYSGLAVGRMGVDVTWETSTKTNLGMDVYLWNNALNISVDLFKEHRNNIFLQRQGIPDYIGITTLPYGNLGIVENRGFEVAADLTKTWGPVDVMFHGTFSYNHNKIIEDDTPNKPYPWLNSRGSSLNTLFGYICDGFYTDEDIANPDVAKLRGVNVQAGDLKYRDLNLDGIIDAYDKTYIGNPTVPQIVYGFGATISYKNFTLGAFFQGVGQVDLSLSTSAMKPFADASAKGNLYANIVDRWTPENPSQSAKWPRLDYGLASNPENYTESTFWLHSGAYLRLKTLDLSYNIPARFVKKLGLSNMRVYLQGYNLLTFTKFDMWDVELGACDGTQYPNTKSLNIGFNFSF</sequence>
<dbReference type="Pfam" id="PF07715">
    <property type="entry name" value="Plug"/>
    <property type="match status" value="1"/>
</dbReference>
<feature type="domain" description="TonB-dependent receptor plug" evidence="2">
    <location>
        <begin position="119"/>
        <end position="208"/>
    </location>
</feature>
<protein>
    <submittedName>
        <fullName evidence="3">TonB-dependent receptor</fullName>
    </submittedName>
</protein>
<accession>A0A921SUI3</accession>
<comment type="similarity">
    <text evidence="1">Belongs to the TonB-dependent receptor family.</text>
</comment>
<dbReference type="NCBIfam" id="TIGR04057">
    <property type="entry name" value="SusC_RagA_signa"/>
    <property type="match status" value="1"/>
</dbReference>
<dbReference type="Pfam" id="PF13715">
    <property type="entry name" value="CarbopepD_reg_2"/>
    <property type="match status" value="1"/>
</dbReference>
<dbReference type="EMBL" id="DYUD01000014">
    <property type="protein sequence ID" value="HJG88643.1"/>
    <property type="molecule type" value="Genomic_DNA"/>
</dbReference>
<keyword evidence="1" id="KW-0812">Transmembrane</keyword>
<keyword evidence="1" id="KW-0998">Cell outer membrane</keyword>
<comment type="caution">
    <text evidence="3">The sequence shown here is derived from an EMBL/GenBank/DDBJ whole genome shotgun (WGS) entry which is preliminary data.</text>
</comment>
<reference evidence="3" key="2">
    <citation type="submission" date="2021-09" db="EMBL/GenBank/DDBJ databases">
        <authorList>
            <person name="Gilroy R."/>
        </authorList>
    </citation>
    <scope>NUCLEOTIDE SEQUENCE</scope>
    <source>
        <strain evidence="3">CHK121-7720</strain>
    </source>
</reference>
<dbReference type="InterPro" id="IPR023997">
    <property type="entry name" value="TonB-dep_OMP_SusC/RagA_CS"/>
</dbReference>
<evidence type="ECO:0000313" key="3">
    <source>
        <dbReference type="EMBL" id="HJG88643.1"/>
    </source>
</evidence>
<keyword evidence="1" id="KW-0813">Transport</keyword>
<dbReference type="InterPro" id="IPR008969">
    <property type="entry name" value="CarboxyPept-like_regulatory"/>
</dbReference>
<dbReference type="InterPro" id="IPR012910">
    <property type="entry name" value="Plug_dom"/>
</dbReference>
<dbReference type="FunFam" id="2.170.130.10:FF:000003">
    <property type="entry name" value="SusC/RagA family TonB-linked outer membrane protein"/>
    <property type="match status" value="1"/>
</dbReference>
<dbReference type="InterPro" id="IPR037066">
    <property type="entry name" value="Plug_dom_sf"/>
</dbReference>
<dbReference type="PROSITE" id="PS52016">
    <property type="entry name" value="TONB_DEPENDENT_REC_3"/>
    <property type="match status" value="1"/>
</dbReference>
<keyword evidence="3" id="KW-0675">Receptor</keyword>